<proteinExistence type="predicted"/>
<dbReference type="STRING" id="1619048.UU49_C0027G0003"/>
<comment type="caution">
    <text evidence="1">The sequence shown here is derived from an EMBL/GenBank/DDBJ whole genome shotgun (WGS) entry which is preliminary data.</text>
</comment>
<evidence type="ECO:0000313" key="1">
    <source>
        <dbReference type="EMBL" id="KKR97590.1"/>
    </source>
</evidence>
<evidence type="ECO:0000313" key="2">
    <source>
        <dbReference type="Proteomes" id="UP000034108"/>
    </source>
</evidence>
<dbReference type="AlphaFoldDB" id="A0A0G0XLE3"/>
<protein>
    <recommendedName>
        <fullName evidence="3">30S ribosomal protein S21</fullName>
    </recommendedName>
</protein>
<evidence type="ECO:0008006" key="3">
    <source>
        <dbReference type="Google" id="ProtNLM"/>
    </source>
</evidence>
<dbReference type="EMBL" id="LCAV01000027">
    <property type="protein sequence ID" value="KKR97590.1"/>
    <property type="molecule type" value="Genomic_DNA"/>
</dbReference>
<sequence>MAEVKRKRNESFEALFRRFQDKIRQSGKILQAKKIRFHAPLLNKNRRRKSAIEKSRRTNLREYLIKVGKLKEEKPTFRR</sequence>
<reference evidence="1 2" key="1">
    <citation type="journal article" date="2015" name="Nature">
        <title>rRNA introns, odd ribosomes, and small enigmatic genomes across a large radiation of phyla.</title>
        <authorList>
            <person name="Brown C.T."/>
            <person name="Hug L.A."/>
            <person name="Thomas B.C."/>
            <person name="Sharon I."/>
            <person name="Castelle C.J."/>
            <person name="Singh A."/>
            <person name="Wilkins M.J."/>
            <person name="Williams K.H."/>
            <person name="Banfield J.F."/>
        </authorList>
    </citation>
    <scope>NUCLEOTIDE SEQUENCE [LARGE SCALE GENOMIC DNA]</scope>
</reference>
<dbReference type="Proteomes" id="UP000034108">
    <property type="component" value="Unassembled WGS sequence"/>
</dbReference>
<gene>
    <name evidence="1" type="ORF">UU49_C0027G0003</name>
</gene>
<organism evidence="1 2">
    <name type="scientific">Candidatus Magasanikbacteria bacterium GW2011_GWC2_41_17</name>
    <dbReference type="NCBI Taxonomy" id="1619048"/>
    <lineage>
        <taxon>Bacteria</taxon>
        <taxon>Candidatus Magasanikiibacteriota</taxon>
    </lineage>
</organism>
<accession>A0A0G0XLE3</accession>
<name>A0A0G0XLE3_9BACT</name>